<name>A0A803PC25_CANSA</name>
<dbReference type="Gramene" id="evm.model.04.1183">
    <property type="protein sequence ID" value="cds.evm.model.04.1183"/>
    <property type="gene ID" value="evm.TU.04.1183"/>
</dbReference>
<reference evidence="1" key="1">
    <citation type="submission" date="2018-11" db="EMBL/GenBank/DDBJ databases">
        <authorList>
            <person name="Grassa J C."/>
        </authorList>
    </citation>
    <scope>NUCLEOTIDE SEQUENCE [LARGE SCALE GENOMIC DNA]</scope>
</reference>
<dbReference type="Proteomes" id="UP000596661">
    <property type="component" value="Chromosome 4"/>
</dbReference>
<dbReference type="AlphaFoldDB" id="A0A803PC25"/>
<reference evidence="1" key="2">
    <citation type="submission" date="2021-03" db="UniProtKB">
        <authorList>
            <consortium name="EnsemblPlants"/>
        </authorList>
    </citation>
    <scope>IDENTIFICATION</scope>
</reference>
<dbReference type="EMBL" id="UZAU01000376">
    <property type="status" value="NOT_ANNOTATED_CDS"/>
    <property type="molecule type" value="Genomic_DNA"/>
</dbReference>
<sequence>MLALNESEQSCSIVLKSLHQSTANRIEEPQLIIVLALTELDQSKQQIGPIGAIGLHRIDEDYLIDCSSFSFWAALIYSSKNSNTGSIAIEV</sequence>
<organism evidence="1 2">
    <name type="scientific">Cannabis sativa</name>
    <name type="common">Hemp</name>
    <name type="synonym">Marijuana</name>
    <dbReference type="NCBI Taxonomy" id="3483"/>
    <lineage>
        <taxon>Eukaryota</taxon>
        <taxon>Viridiplantae</taxon>
        <taxon>Streptophyta</taxon>
        <taxon>Embryophyta</taxon>
        <taxon>Tracheophyta</taxon>
        <taxon>Spermatophyta</taxon>
        <taxon>Magnoliopsida</taxon>
        <taxon>eudicotyledons</taxon>
        <taxon>Gunneridae</taxon>
        <taxon>Pentapetalae</taxon>
        <taxon>rosids</taxon>
        <taxon>fabids</taxon>
        <taxon>Rosales</taxon>
        <taxon>Cannabaceae</taxon>
        <taxon>Cannabis</taxon>
    </lineage>
</organism>
<dbReference type="EnsemblPlants" id="evm.model.04.1183">
    <property type="protein sequence ID" value="cds.evm.model.04.1183"/>
    <property type="gene ID" value="evm.TU.04.1183"/>
</dbReference>
<evidence type="ECO:0000313" key="2">
    <source>
        <dbReference type="Proteomes" id="UP000596661"/>
    </source>
</evidence>
<proteinExistence type="predicted"/>
<keyword evidence="2" id="KW-1185">Reference proteome</keyword>
<accession>A0A803PC25</accession>
<evidence type="ECO:0000313" key="1">
    <source>
        <dbReference type="EnsemblPlants" id="cds.evm.model.04.1183"/>
    </source>
</evidence>
<protein>
    <submittedName>
        <fullName evidence="1">Uncharacterized protein</fullName>
    </submittedName>
</protein>